<name>A0A1Q9EKT9_SYMMI</name>
<dbReference type="OrthoDB" id="418560at2759"/>
<keyword evidence="2" id="KW-1015">Disulfide bond</keyword>
<comment type="caution">
    <text evidence="8">The sequence shown here is derived from an EMBL/GenBank/DDBJ whole genome shotgun (WGS) entry which is preliminary data.</text>
</comment>
<dbReference type="Pfam" id="PF18720">
    <property type="entry name" value="EGF_Tenascin"/>
    <property type="match status" value="1"/>
</dbReference>
<dbReference type="InterPro" id="IPR000742">
    <property type="entry name" value="EGF"/>
</dbReference>
<keyword evidence="3" id="KW-0325">Glycoprotein</keyword>
<evidence type="ECO:0000259" key="6">
    <source>
        <dbReference type="PROSITE" id="PS00022"/>
    </source>
</evidence>
<sequence>MQGLAIGQIDRTCGFVAAAFLAVFELVCPTCGLVLGRREEGAHMPTERSDFSVVSYSDETPDSTDDALAVFGGYRTTWGYFAKTPKECEVVETTTTTTTTTVSGEVITLTDPPDTTAVPVGPATTTLLDGGVQVVGTFDTLGNDQNPETSQGILTTTMTTTEDLQIVIGNTITSTQTATTVTSTIITTTTVTMTMTITQTAQGPSPAPGETTSTSAGVAPTNPPVVSGSYAGSTGATITGVSATANDTSAIVLREGPKPSCSPKYYFDDIWNLDTTLRRWSLLDLYGTPPPPRKGHTMFARKARSNDTQVVLFGGNNQDDPLNDLWILNVKRPGVEKIWTQIDKFFPGEKPPAVSFHTMIYVEELDTAYVFGGLSWSKTDLLETDRLRNIDRRCLKEAQGLPMTEHGVSELNFLSKMVAKCEQDNFCCLLTASVRSTGTPPGIFMSGMRIRTVDYALNLTAISTLCRADCESKAFFPEFYPIISEGVWTFDMSSCPNNCNGHGICDFSQCICEPEWYGADCSMQKCPGTVCYADSSTKEQFCLECSGRGRCINSECICDPGWTYEDCSAPLCEDNCTSTPFFQRGVCVEDFPVHSCHCFGQFSGYKCETLLCLNACSGRGQCIDGQCHCETGFHGDDCSIFMIDFENQNFGEVLDAEADGTGTATAAVAA</sequence>
<feature type="domain" description="EGF-like" evidence="6 7">
    <location>
        <begin position="627"/>
        <end position="638"/>
    </location>
</feature>
<feature type="transmembrane region" description="Helical" evidence="5">
    <location>
        <begin position="12"/>
        <end position="35"/>
    </location>
</feature>
<proteinExistence type="predicted"/>
<dbReference type="FunFam" id="2.10.25.10:FF:000001">
    <property type="entry name" value="Tenascin C"/>
    <property type="match status" value="2"/>
</dbReference>
<dbReference type="Pfam" id="PF24681">
    <property type="entry name" value="Kelch_KLHDC2_KLHL20_DRC7"/>
    <property type="match status" value="1"/>
</dbReference>
<keyword evidence="5" id="KW-0472">Membrane</keyword>
<dbReference type="PANTHER" id="PTHR14949">
    <property type="entry name" value="EGF-LIKE-DOMAIN, MULTIPLE 7, 8"/>
    <property type="match status" value="1"/>
</dbReference>
<evidence type="ECO:0000313" key="8">
    <source>
        <dbReference type="EMBL" id="OLQ08056.1"/>
    </source>
</evidence>
<dbReference type="PANTHER" id="PTHR14949:SF56">
    <property type="entry name" value="EGF-LIKE-DOMAIN, MULTIPLE 7"/>
    <property type="match status" value="1"/>
</dbReference>
<evidence type="ECO:0000256" key="2">
    <source>
        <dbReference type="ARBA" id="ARBA00023157"/>
    </source>
</evidence>
<accession>A0A1Q9EKT9</accession>
<dbReference type="EMBL" id="LSRX01000125">
    <property type="protein sequence ID" value="OLQ08056.1"/>
    <property type="molecule type" value="Genomic_DNA"/>
</dbReference>
<gene>
    <name evidence="8" type="primary">TNXB</name>
    <name evidence="8" type="ORF">AK812_SmicGene8465</name>
</gene>
<protein>
    <submittedName>
        <fullName evidence="8">Tenascin-X</fullName>
    </submittedName>
</protein>
<keyword evidence="9" id="KW-1185">Reference proteome</keyword>
<dbReference type="Proteomes" id="UP000186817">
    <property type="component" value="Unassembled WGS sequence"/>
</dbReference>
<dbReference type="PROSITE" id="PS00022">
    <property type="entry name" value="EGF_1"/>
    <property type="match status" value="2"/>
</dbReference>
<organism evidence="8 9">
    <name type="scientific">Symbiodinium microadriaticum</name>
    <name type="common">Dinoflagellate</name>
    <name type="synonym">Zooxanthella microadriatica</name>
    <dbReference type="NCBI Taxonomy" id="2951"/>
    <lineage>
        <taxon>Eukaryota</taxon>
        <taxon>Sar</taxon>
        <taxon>Alveolata</taxon>
        <taxon>Dinophyceae</taxon>
        <taxon>Suessiales</taxon>
        <taxon>Symbiodiniaceae</taxon>
        <taxon>Symbiodinium</taxon>
    </lineage>
</organism>
<feature type="region of interest" description="Disordered" evidence="4">
    <location>
        <begin position="199"/>
        <end position="221"/>
    </location>
</feature>
<reference evidence="8 9" key="1">
    <citation type="submission" date="2016-02" db="EMBL/GenBank/DDBJ databases">
        <title>Genome analysis of coral dinoflagellate symbionts highlights evolutionary adaptations to a symbiotic lifestyle.</title>
        <authorList>
            <person name="Aranda M."/>
            <person name="Li Y."/>
            <person name="Liew Y.J."/>
            <person name="Baumgarten S."/>
            <person name="Simakov O."/>
            <person name="Wilson M."/>
            <person name="Piel J."/>
            <person name="Ashoor H."/>
            <person name="Bougouffa S."/>
            <person name="Bajic V.B."/>
            <person name="Ryu T."/>
            <person name="Ravasi T."/>
            <person name="Bayer T."/>
            <person name="Micklem G."/>
            <person name="Kim H."/>
            <person name="Bhak J."/>
            <person name="Lajeunesse T.C."/>
            <person name="Voolstra C.R."/>
        </authorList>
    </citation>
    <scope>NUCLEOTIDE SEQUENCE [LARGE SCALE GENOMIC DNA]</scope>
    <source>
        <strain evidence="8 9">CCMP2467</strain>
    </source>
</reference>
<dbReference type="Gene3D" id="2.120.10.80">
    <property type="entry name" value="Kelch-type beta propeller"/>
    <property type="match status" value="1"/>
</dbReference>
<dbReference type="Gene3D" id="2.10.25.10">
    <property type="entry name" value="Laminin"/>
    <property type="match status" value="3"/>
</dbReference>
<dbReference type="Pfam" id="PF23106">
    <property type="entry name" value="EGF_Teneurin"/>
    <property type="match status" value="2"/>
</dbReference>
<dbReference type="SUPFAM" id="SSF117281">
    <property type="entry name" value="Kelch motif"/>
    <property type="match status" value="1"/>
</dbReference>
<keyword evidence="1" id="KW-0732">Signal</keyword>
<dbReference type="SUPFAM" id="SSF57196">
    <property type="entry name" value="EGF/Laminin"/>
    <property type="match status" value="1"/>
</dbReference>
<keyword evidence="5" id="KW-0812">Transmembrane</keyword>
<dbReference type="InterPro" id="IPR050969">
    <property type="entry name" value="Dev_Signal_Modulators"/>
</dbReference>
<evidence type="ECO:0000256" key="4">
    <source>
        <dbReference type="SAM" id="MobiDB-lite"/>
    </source>
</evidence>
<dbReference type="InterPro" id="IPR015915">
    <property type="entry name" value="Kelch-typ_b-propeller"/>
</dbReference>
<evidence type="ECO:0000259" key="7">
    <source>
        <dbReference type="PROSITE" id="PS01186"/>
    </source>
</evidence>
<keyword evidence="5" id="KW-1133">Transmembrane helix</keyword>
<evidence type="ECO:0000313" key="9">
    <source>
        <dbReference type="Proteomes" id="UP000186817"/>
    </source>
</evidence>
<evidence type="ECO:0000256" key="5">
    <source>
        <dbReference type="SAM" id="Phobius"/>
    </source>
</evidence>
<feature type="domain" description="EGF-like" evidence="6">
    <location>
        <begin position="510"/>
        <end position="521"/>
    </location>
</feature>
<evidence type="ECO:0000256" key="1">
    <source>
        <dbReference type="ARBA" id="ARBA00022729"/>
    </source>
</evidence>
<evidence type="ECO:0000256" key="3">
    <source>
        <dbReference type="ARBA" id="ARBA00023180"/>
    </source>
</evidence>
<dbReference type="PROSITE" id="PS01186">
    <property type="entry name" value="EGF_2"/>
    <property type="match status" value="1"/>
</dbReference>
<dbReference type="InterPro" id="IPR041161">
    <property type="entry name" value="EGF_Tenascin"/>
</dbReference>
<dbReference type="AlphaFoldDB" id="A0A1Q9EKT9"/>